<evidence type="ECO:0000313" key="13">
    <source>
        <dbReference type="Proteomes" id="UP000177876"/>
    </source>
</evidence>
<sequence length="237" mass="25858">MRRFLFLALFIMLLTAIAILPGCAGTGAPEGAVEAEVPHFTDSTPLKNEVYAAQPINVTLNFDLTLEAGSDISVISEDGREWVENILIEDNDTALKGTLGRDMPDGEYSLSYTARLVDGSANHGGLSFSIDSNLQQSYQDLRAEGEVVVGMSNLKFIPEKTMIKPGTRVTWVNNEDAEHFINTETHPEHTYYPPQNSLGITRGASFSVVFDIPGQYNYHCSAHYGQGMVGSIIVANP</sequence>
<keyword evidence="2" id="KW-0813">Transport</keyword>
<comment type="cofactor">
    <cofactor evidence="8">
        <name>Cu cation</name>
        <dbReference type="ChEBI" id="CHEBI:23378"/>
    </cofactor>
    <text evidence="8">Binds 1 copper ion per subunit.</text>
</comment>
<feature type="chain" id="PRO_5009484220" description="Blue (type 1) copper domain-containing protein" evidence="9">
    <location>
        <begin position="25"/>
        <end position="237"/>
    </location>
</feature>
<evidence type="ECO:0000256" key="3">
    <source>
        <dbReference type="ARBA" id="ARBA00022723"/>
    </source>
</evidence>
<dbReference type="GO" id="GO:0042597">
    <property type="term" value="C:periplasmic space"/>
    <property type="evidence" value="ECO:0007669"/>
    <property type="project" value="UniProtKB-SubCell"/>
</dbReference>
<dbReference type="EMBL" id="MELK01000047">
    <property type="protein sequence ID" value="OFW56301.1"/>
    <property type="molecule type" value="Genomic_DNA"/>
</dbReference>
<protein>
    <recommendedName>
        <fullName evidence="14">Blue (type 1) copper domain-containing protein</fullName>
    </recommendedName>
</protein>
<dbReference type="InterPro" id="IPR002386">
    <property type="entry name" value="Amicyanin/Pseudoazurin"/>
</dbReference>
<dbReference type="InterPro" id="IPR014756">
    <property type="entry name" value="Ig_E-set"/>
</dbReference>
<dbReference type="Gene3D" id="2.60.40.420">
    <property type="entry name" value="Cupredoxins - blue copper proteins"/>
    <property type="match status" value="1"/>
</dbReference>
<feature type="domain" description="CopC" evidence="11">
    <location>
        <begin position="40"/>
        <end position="130"/>
    </location>
</feature>
<evidence type="ECO:0000256" key="7">
    <source>
        <dbReference type="ARBA" id="ARBA00023008"/>
    </source>
</evidence>
<dbReference type="Proteomes" id="UP000177876">
    <property type="component" value="Unassembled WGS sequence"/>
</dbReference>
<accession>A0A1F2WHK4</accession>
<evidence type="ECO:0000256" key="5">
    <source>
        <dbReference type="ARBA" id="ARBA00022764"/>
    </source>
</evidence>
<evidence type="ECO:0000256" key="4">
    <source>
        <dbReference type="ARBA" id="ARBA00022729"/>
    </source>
</evidence>
<feature type="binding site" evidence="8">
    <location>
        <position position="228"/>
    </location>
    <ligand>
        <name>Cu cation</name>
        <dbReference type="ChEBI" id="CHEBI:23378"/>
    </ligand>
</feature>
<comment type="caution">
    <text evidence="12">The sequence shown here is derived from an EMBL/GenBank/DDBJ whole genome shotgun (WGS) entry which is preliminary data.</text>
</comment>
<dbReference type="InterPro" id="IPR000923">
    <property type="entry name" value="BlueCu_1"/>
</dbReference>
<feature type="binding site" evidence="8">
    <location>
        <position position="179"/>
    </location>
    <ligand>
        <name>Cu cation</name>
        <dbReference type="ChEBI" id="CHEBI:23378"/>
    </ligand>
</feature>
<dbReference type="STRING" id="1797197.A2Y75_03615"/>
<dbReference type="Pfam" id="PF00127">
    <property type="entry name" value="Copper-bind"/>
    <property type="match status" value="1"/>
</dbReference>
<dbReference type="GO" id="GO:0009055">
    <property type="term" value="F:electron transfer activity"/>
    <property type="evidence" value="ECO:0007669"/>
    <property type="project" value="InterPro"/>
</dbReference>
<dbReference type="GO" id="GO:0046688">
    <property type="term" value="P:response to copper ion"/>
    <property type="evidence" value="ECO:0007669"/>
    <property type="project" value="InterPro"/>
</dbReference>
<keyword evidence="7 8" id="KW-0186">Copper</keyword>
<feature type="binding site" evidence="8">
    <location>
        <position position="220"/>
    </location>
    <ligand>
        <name>Cu cation</name>
        <dbReference type="ChEBI" id="CHEBI:23378"/>
    </ligand>
</feature>
<dbReference type="InterPro" id="IPR014755">
    <property type="entry name" value="Cu-Rt/internalin_Ig-like"/>
</dbReference>
<keyword evidence="5" id="KW-0574">Periplasm</keyword>
<proteinExistence type="predicted"/>
<evidence type="ECO:0000259" key="10">
    <source>
        <dbReference type="Pfam" id="PF00127"/>
    </source>
</evidence>
<dbReference type="InterPro" id="IPR008972">
    <property type="entry name" value="Cupredoxin"/>
</dbReference>
<keyword evidence="4 9" id="KW-0732">Signal</keyword>
<dbReference type="InterPro" id="IPR007348">
    <property type="entry name" value="CopC_dom"/>
</dbReference>
<comment type="subcellular location">
    <subcellularLocation>
        <location evidence="1">Periplasm</location>
    </subcellularLocation>
</comment>
<evidence type="ECO:0000259" key="11">
    <source>
        <dbReference type="Pfam" id="PF04234"/>
    </source>
</evidence>
<evidence type="ECO:0008006" key="14">
    <source>
        <dbReference type="Google" id="ProtNLM"/>
    </source>
</evidence>
<reference evidence="12 13" key="1">
    <citation type="journal article" date="2016" name="Nat. Commun.">
        <title>Thousands of microbial genomes shed light on interconnected biogeochemical processes in an aquifer system.</title>
        <authorList>
            <person name="Anantharaman K."/>
            <person name="Brown C.T."/>
            <person name="Hug L.A."/>
            <person name="Sharon I."/>
            <person name="Castelle C.J."/>
            <person name="Probst A.J."/>
            <person name="Thomas B.C."/>
            <person name="Singh A."/>
            <person name="Wilkins M.J."/>
            <person name="Karaoz U."/>
            <person name="Brodie E.L."/>
            <person name="Williams K.H."/>
            <person name="Hubbard S.S."/>
            <person name="Banfield J.F."/>
        </authorList>
    </citation>
    <scope>NUCLEOTIDE SEQUENCE [LARGE SCALE GENOMIC DNA]</scope>
</reference>
<keyword evidence="3 8" id="KW-0479">Metal-binding</keyword>
<dbReference type="PRINTS" id="PR00155">
    <property type="entry name" value="AMICYANIN"/>
</dbReference>
<dbReference type="PANTHER" id="PTHR36507:SF1">
    <property type="entry name" value="BLL1555 PROTEIN"/>
    <property type="match status" value="1"/>
</dbReference>
<dbReference type="AlphaFoldDB" id="A0A1F2WHK4"/>
<organism evidence="12 13">
    <name type="scientific">Candidatus Solincola sediminis</name>
    <dbReference type="NCBI Taxonomy" id="1797199"/>
    <lineage>
        <taxon>Bacteria</taxon>
        <taxon>Bacillati</taxon>
        <taxon>Actinomycetota</taxon>
        <taxon>Candidatus Geothermincolia</taxon>
        <taxon>Candidatus Geothermincolales</taxon>
        <taxon>Candidatus Geothermincolaceae</taxon>
        <taxon>Candidatus Solincola</taxon>
    </lineage>
</organism>
<dbReference type="Gene3D" id="2.60.40.1220">
    <property type="match status" value="1"/>
</dbReference>
<evidence type="ECO:0000256" key="1">
    <source>
        <dbReference type="ARBA" id="ARBA00004418"/>
    </source>
</evidence>
<gene>
    <name evidence="12" type="ORF">A2Y75_03615</name>
</gene>
<keyword evidence="6" id="KW-0249">Electron transport</keyword>
<dbReference type="SUPFAM" id="SSF49503">
    <property type="entry name" value="Cupredoxins"/>
    <property type="match status" value="1"/>
</dbReference>
<dbReference type="SUPFAM" id="SSF81296">
    <property type="entry name" value="E set domains"/>
    <property type="match status" value="1"/>
</dbReference>
<dbReference type="PANTHER" id="PTHR36507">
    <property type="entry name" value="BLL1555 PROTEIN"/>
    <property type="match status" value="1"/>
</dbReference>
<dbReference type="GO" id="GO:0005507">
    <property type="term" value="F:copper ion binding"/>
    <property type="evidence" value="ECO:0007669"/>
    <property type="project" value="InterPro"/>
</dbReference>
<feature type="domain" description="Blue (type 1) copper" evidence="10">
    <location>
        <begin position="146"/>
        <end position="234"/>
    </location>
</feature>
<evidence type="ECO:0000256" key="8">
    <source>
        <dbReference type="PIRSR" id="PIRSR602386-1"/>
    </source>
</evidence>
<evidence type="ECO:0000313" key="12">
    <source>
        <dbReference type="EMBL" id="OFW56301.1"/>
    </source>
</evidence>
<feature type="binding site" evidence="8">
    <location>
        <position position="223"/>
    </location>
    <ligand>
        <name>Cu cation</name>
        <dbReference type="ChEBI" id="CHEBI:23378"/>
    </ligand>
</feature>
<feature type="signal peptide" evidence="9">
    <location>
        <begin position="1"/>
        <end position="24"/>
    </location>
</feature>
<evidence type="ECO:0000256" key="6">
    <source>
        <dbReference type="ARBA" id="ARBA00022982"/>
    </source>
</evidence>
<evidence type="ECO:0000256" key="9">
    <source>
        <dbReference type="SAM" id="SignalP"/>
    </source>
</evidence>
<name>A0A1F2WHK4_9ACTN</name>
<dbReference type="Pfam" id="PF04234">
    <property type="entry name" value="CopC"/>
    <property type="match status" value="1"/>
</dbReference>
<dbReference type="InterPro" id="IPR052721">
    <property type="entry name" value="ET_Amicyanin"/>
</dbReference>
<evidence type="ECO:0000256" key="2">
    <source>
        <dbReference type="ARBA" id="ARBA00022448"/>
    </source>
</evidence>